<keyword evidence="5" id="KW-1185">Reference proteome</keyword>
<evidence type="ECO:0000259" key="3">
    <source>
        <dbReference type="Pfam" id="PF00685"/>
    </source>
</evidence>
<sequence>MQSESKYFICTEENEEFNNLRLKDSSYLPQILQWDQEKLTKTKRMYPFEKLDYFHEFKVREDDIWIVTNDRCGTTWTQEMTWLILNNLDFDQARSVPLETRSPFLEQCLNSRLPTPSNFNFESVPSPRLIKCHLPMQLLPKEIWTKKPKIIYVVRDPRDAFVSSFYLTKLFMGVNSSLSLDMEDYIEKLIKFSCFWNHVLGFYKLRKQENILFYSYEQMKKDLKSVVLRVCNFVGINYKDEEIEKLLEHLDFKNMKDSESCSHKLEIEQVHKNLQLKDEDIDPSMKFIRKGKVGGHRSELSPEILKKFNIWENEQLEKYGLTLKDILFSNV</sequence>
<dbReference type="InterPro" id="IPR027417">
    <property type="entry name" value="P-loop_NTPase"/>
</dbReference>
<dbReference type="STRING" id="36166.T1GG42"/>
<comment type="similarity">
    <text evidence="1">Belongs to the sulfotransferase 1 family.</text>
</comment>
<dbReference type="Proteomes" id="UP000015102">
    <property type="component" value="Unassembled WGS sequence"/>
</dbReference>
<keyword evidence="2" id="KW-0808">Transferase</keyword>
<evidence type="ECO:0000313" key="4">
    <source>
        <dbReference type="EnsemblMetazoa" id="MESCA002348-PA"/>
    </source>
</evidence>
<protein>
    <recommendedName>
        <fullName evidence="3">Sulfotransferase domain-containing protein</fullName>
    </recommendedName>
</protein>
<reference evidence="5" key="1">
    <citation type="submission" date="2013-02" db="EMBL/GenBank/DDBJ databases">
        <authorList>
            <person name="Hughes D."/>
        </authorList>
    </citation>
    <scope>NUCLEOTIDE SEQUENCE</scope>
    <source>
        <strain>Durham</strain>
        <strain evidence="5">NC isolate 2 -- Noor lab</strain>
    </source>
</reference>
<evidence type="ECO:0000256" key="2">
    <source>
        <dbReference type="ARBA" id="ARBA00022679"/>
    </source>
</evidence>
<dbReference type="OMA" id="NIWENEQ"/>
<dbReference type="EMBL" id="CAQQ02032122">
    <property type="status" value="NOT_ANNOTATED_CDS"/>
    <property type="molecule type" value="Genomic_DNA"/>
</dbReference>
<accession>T1GG42</accession>
<dbReference type="InterPro" id="IPR000863">
    <property type="entry name" value="Sulfotransferase_dom"/>
</dbReference>
<evidence type="ECO:0000313" key="5">
    <source>
        <dbReference type="Proteomes" id="UP000015102"/>
    </source>
</evidence>
<dbReference type="SUPFAM" id="SSF52540">
    <property type="entry name" value="P-loop containing nucleoside triphosphate hydrolases"/>
    <property type="match status" value="1"/>
</dbReference>
<name>T1GG42_MEGSC</name>
<feature type="domain" description="Sulfotransferase" evidence="3">
    <location>
        <begin position="62"/>
        <end position="319"/>
    </location>
</feature>
<dbReference type="PANTHER" id="PTHR11783">
    <property type="entry name" value="SULFOTRANSFERASE SULT"/>
    <property type="match status" value="1"/>
</dbReference>
<dbReference type="Pfam" id="PF00685">
    <property type="entry name" value="Sulfotransfer_1"/>
    <property type="match status" value="1"/>
</dbReference>
<proteinExistence type="inferred from homology"/>
<dbReference type="AlphaFoldDB" id="T1GG42"/>
<dbReference type="EMBL" id="CAQQ02032123">
    <property type="status" value="NOT_ANNOTATED_CDS"/>
    <property type="molecule type" value="Genomic_DNA"/>
</dbReference>
<reference evidence="4" key="2">
    <citation type="submission" date="2015-06" db="UniProtKB">
        <authorList>
            <consortium name="EnsemblMetazoa"/>
        </authorList>
    </citation>
    <scope>IDENTIFICATION</scope>
</reference>
<organism evidence="4 5">
    <name type="scientific">Megaselia scalaris</name>
    <name type="common">Humpbacked fly</name>
    <name type="synonym">Phora scalaris</name>
    <dbReference type="NCBI Taxonomy" id="36166"/>
    <lineage>
        <taxon>Eukaryota</taxon>
        <taxon>Metazoa</taxon>
        <taxon>Ecdysozoa</taxon>
        <taxon>Arthropoda</taxon>
        <taxon>Hexapoda</taxon>
        <taxon>Insecta</taxon>
        <taxon>Pterygota</taxon>
        <taxon>Neoptera</taxon>
        <taxon>Endopterygota</taxon>
        <taxon>Diptera</taxon>
        <taxon>Brachycera</taxon>
        <taxon>Muscomorpha</taxon>
        <taxon>Platypezoidea</taxon>
        <taxon>Phoridae</taxon>
        <taxon>Megaseliini</taxon>
        <taxon>Megaselia</taxon>
    </lineage>
</organism>
<dbReference type="EnsemblMetazoa" id="MESCA002348-RA">
    <property type="protein sequence ID" value="MESCA002348-PA"/>
    <property type="gene ID" value="MESCA002348"/>
</dbReference>
<dbReference type="HOGENOM" id="CLU_027239_1_1_1"/>
<evidence type="ECO:0000256" key="1">
    <source>
        <dbReference type="ARBA" id="ARBA00005771"/>
    </source>
</evidence>
<dbReference type="GO" id="GO:0008146">
    <property type="term" value="F:sulfotransferase activity"/>
    <property type="evidence" value="ECO:0007669"/>
    <property type="project" value="InterPro"/>
</dbReference>
<dbReference type="Gene3D" id="3.40.50.300">
    <property type="entry name" value="P-loop containing nucleotide triphosphate hydrolases"/>
    <property type="match status" value="1"/>
</dbReference>